<feature type="chain" id="PRO_5047411654" description="Outer membrane protein beta-barrel domain-containing protein" evidence="1">
    <location>
        <begin position="21"/>
        <end position="359"/>
    </location>
</feature>
<evidence type="ECO:0000313" key="2">
    <source>
        <dbReference type="EMBL" id="MCV9386086.1"/>
    </source>
</evidence>
<dbReference type="RefSeq" id="WP_264136871.1">
    <property type="nucleotide sequence ID" value="NZ_JAOYOD010000001.1"/>
</dbReference>
<feature type="signal peptide" evidence="1">
    <location>
        <begin position="1"/>
        <end position="20"/>
    </location>
</feature>
<reference evidence="2 3" key="1">
    <citation type="submission" date="2022-10" db="EMBL/GenBank/DDBJ databases">
        <title>Comparative genomics and taxonomic characterization of three novel marine species of genus Reichenbachiella exhibiting antioxidant and polysaccharide degradation activities.</title>
        <authorList>
            <person name="Muhammad N."/>
            <person name="Lee Y.-J."/>
            <person name="Ko J."/>
            <person name="Kim S.-G."/>
        </authorList>
    </citation>
    <scope>NUCLEOTIDE SEQUENCE [LARGE SCALE GENOMIC DNA]</scope>
    <source>
        <strain evidence="2 3">ABR2-5</strain>
    </source>
</reference>
<evidence type="ECO:0008006" key="4">
    <source>
        <dbReference type="Google" id="ProtNLM"/>
    </source>
</evidence>
<protein>
    <recommendedName>
        <fullName evidence="4">Outer membrane protein beta-barrel domain-containing protein</fullName>
    </recommendedName>
</protein>
<keyword evidence="1" id="KW-0732">Signal</keyword>
<evidence type="ECO:0000313" key="3">
    <source>
        <dbReference type="Proteomes" id="UP001300692"/>
    </source>
</evidence>
<dbReference type="Proteomes" id="UP001300692">
    <property type="component" value="Unassembled WGS sequence"/>
</dbReference>
<accession>A0ABT3CR89</accession>
<comment type="caution">
    <text evidence="2">The sequence shown here is derived from an EMBL/GenBank/DDBJ whole genome shotgun (WGS) entry which is preliminary data.</text>
</comment>
<sequence>MRKFLIIASLVVISFGSVWAQEYDISPEDIHRSPVRRVLNMFSFTVSTGYHAVTYKHSLNGYYLIQTPDNQYITIDTGEALGLQFDSYENWLNDPALALPVALEDTFSIPFPGISNPVLNPALINDNRAYDADSLGLGFKRTSWAVPLNVRLRFNYKGFRIGGGVSLLYHQINSLKPTVEGLGIRNYEPNVSSVFQFQYFGMLGYKFYDFWDYSFAAELEIGKDKYLGSKFNQGAMNQRVYYNFGISIEKNISEYFRIIVKPSYDLRSFDMNLPGGSIRHGNNSFNIDFGISITIPEIPRSPMPSDHIQLKHVIQDPKNGYYYEVRGQPIWKRQNPKVGENHRKLWRYRWRNKRKMNPY</sequence>
<name>A0ABT3CR89_9BACT</name>
<gene>
    <name evidence="2" type="ORF">N7U62_05395</name>
</gene>
<evidence type="ECO:0000256" key="1">
    <source>
        <dbReference type="SAM" id="SignalP"/>
    </source>
</evidence>
<proteinExistence type="predicted"/>
<organism evidence="2 3">
    <name type="scientific">Reichenbachiella ulvae</name>
    <dbReference type="NCBI Taxonomy" id="2980104"/>
    <lineage>
        <taxon>Bacteria</taxon>
        <taxon>Pseudomonadati</taxon>
        <taxon>Bacteroidota</taxon>
        <taxon>Cytophagia</taxon>
        <taxon>Cytophagales</taxon>
        <taxon>Reichenbachiellaceae</taxon>
        <taxon>Reichenbachiella</taxon>
    </lineage>
</organism>
<keyword evidence="3" id="KW-1185">Reference proteome</keyword>
<dbReference type="EMBL" id="JAOYOD010000001">
    <property type="protein sequence ID" value="MCV9386086.1"/>
    <property type="molecule type" value="Genomic_DNA"/>
</dbReference>